<feature type="region of interest" description="Disordered" evidence="1">
    <location>
        <begin position="1"/>
        <end position="30"/>
    </location>
</feature>
<feature type="compositionally biased region" description="Basic residues" evidence="1">
    <location>
        <begin position="9"/>
        <end position="22"/>
    </location>
</feature>
<dbReference type="SUPFAM" id="SSF81901">
    <property type="entry name" value="HCP-like"/>
    <property type="match status" value="2"/>
</dbReference>
<dbReference type="EMBL" id="PYBJ01000032">
    <property type="protein sequence ID" value="PSM38081.1"/>
    <property type="molecule type" value="Genomic_DNA"/>
</dbReference>
<dbReference type="PANTHER" id="PTHR11102:SF160">
    <property type="entry name" value="ERAD-ASSOCIATED E3 UBIQUITIN-PROTEIN LIGASE COMPONENT HRD3"/>
    <property type="match status" value="1"/>
</dbReference>
<evidence type="ECO:0000313" key="3">
    <source>
        <dbReference type="Proteomes" id="UP000240429"/>
    </source>
</evidence>
<evidence type="ECO:0000313" key="2">
    <source>
        <dbReference type="EMBL" id="PSM38081.1"/>
    </source>
</evidence>
<evidence type="ECO:0000256" key="1">
    <source>
        <dbReference type="SAM" id="MobiDB-lite"/>
    </source>
</evidence>
<gene>
    <name evidence="2" type="ORF">C6Y14_39060</name>
</gene>
<name>A0A2P8PVS3_9ACTN</name>
<protein>
    <submittedName>
        <fullName evidence="2">Transcriptional regulator</fullName>
    </submittedName>
</protein>
<dbReference type="OrthoDB" id="3964962at2"/>
<dbReference type="Proteomes" id="UP000240429">
    <property type="component" value="Unassembled WGS sequence"/>
</dbReference>
<dbReference type="InterPro" id="IPR050767">
    <property type="entry name" value="Sel1_AlgK"/>
</dbReference>
<proteinExistence type="predicted"/>
<reference evidence="2 3" key="1">
    <citation type="submission" date="2018-03" db="EMBL/GenBank/DDBJ databases">
        <title>Streptomyces dioscori sp. nov., a novel endophytic actinobacterium isolated from bulbil of Dioscorea bulbifera L.</title>
        <authorList>
            <person name="Zhikuan W."/>
        </authorList>
    </citation>
    <scope>NUCLEOTIDE SEQUENCE [LARGE SCALE GENOMIC DNA]</scope>
    <source>
        <strain evidence="2 3">A217</strain>
    </source>
</reference>
<dbReference type="AlphaFoldDB" id="A0A2P8PVS3"/>
<dbReference type="PANTHER" id="PTHR11102">
    <property type="entry name" value="SEL-1-LIKE PROTEIN"/>
    <property type="match status" value="1"/>
</dbReference>
<comment type="caution">
    <text evidence="2">The sequence shown here is derived from an EMBL/GenBank/DDBJ whole genome shotgun (WGS) entry which is preliminary data.</text>
</comment>
<organism evidence="2 3">
    <name type="scientific">Streptomyces dioscori</name>
    <dbReference type="NCBI Taxonomy" id="2109333"/>
    <lineage>
        <taxon>Bacteria</taxon>
        <taxon>Bacillati</taxon>
        <taxon>Actinomycetota</taxon>
        <taxon>Actinomycetes</taxon>
        <taxon>Kitasatosporales</taxon>
        <taxon>Streptomycetaceae</taxon>
        <taxon>Streptomyces</taxon>
        <taxon>Streptomyces aurantiacus group</taxon>
    </lineage>
</organism>
<keyword evidence="3" id="KW-1185">Reference proteome</keyword>
<dbReference type="InterPro" id="IPR011990">
    <property type="entry name" value="TPR-like_helical_dom_sf"/>
</dbReference>
<accession>A0A2P8PVS3</accession>
<dbReference type="RefSeq" id="WP_107021662.1">
    <property type="nucleotide sequence ID" value="NZ_KZ679058.1"/>
</dbReference>
<dbReference type="Gene3D" id="1.25.40.10">
    <property type="entry name" value="Tetratricopeptide repeat domain"/>
    <property type="match status" value="2"/>
</dbReference>
<sequence>MSHDESRARRGGRPRGSQRRIARPCVAPGPPADLKDLLYRLYLDAGAPSVQAIAAAVARDDSLPGSPSKDSVHRIIGSSEIPAVRADVVSVAGALAQLAGWPAEEAMEQTAGAWMNAQLVQPLGAPVALLDPFDLEVHRAVGVPGGDGLPQLPVYVEREHDRRLAEIVRAALSGTSSLVTLVGESSTGKTRACWEALEPLPGEWRVWHPFDPTRPAAALDGISRVGPRTVIWLNDAQHYLLIPDADTAERITAALRSTLRDASRRPVLVLATLWPQHWHRLTARPAAQDSDPFAQQRELLATGGRRLTIPATFDGADLRATRELAHRDARLTQALAHTTTGEITQFLAGAPELLARFDTAPPGATALIKAAMDFRRLGHGIALPRALLADAAEDYIADRDDGALDEHWVEAALDYCAAPCNGVPGLLAPIRRKRHEQSAGPAYRLAGYLDQHARTARRMLCPPKSFWDAAAVHVTRPQDLEALADSAVRRGRLRHGAALYEALAGQGSSTALLELAKLRERTGDGAGGTSLYRAAADSAEPAASAALARVARQAGELSSAERHARDAADRGNTAPLVELAYLHEKTGNRALAEQLAEVAAEAGDATALIHLALLRQDENDHSAALRMGRRAVGTGDTFAYAVLARSCDMTGDLDEAERLALTASALGDTSALLELAQLREQAGQHSAAERFARAAADAGNSAALLDLAELRRQAGDTCEAERLYWDVAKRGEPYALVELAELKHLDGDLETAEQLATDAAAEGNTAALVFLAWMQEKDGRPEAAEQFARAAAASGDTSGLFGLAVLRSGRPAEAERLAHATAEAGGAYPFAFLMRLRHQNGDLAGAERLAEAAVADGDVSALVALAKLRQQSHDLEAAERLARAAADAGATTALADFARHRAEAGITEWNGFERYGLEADGSVAAPW</sequence>